<proteinExistence type="predicted"/>
<evidence type="ECO:0000313" key="2">
    <source>
        <dbReference type="Proteomes" id="UP000026900"/>
    </source>
</evidence>
<dbReference type="EMBL" id="KJ489399">
    <property type="protein sequence ID" value="AHZ10042.1"/>
    <property type="molecule type" value="Genomic_DNA"/>
</dbReference>
<accession>A0A024B0X0</accession>
<dbReference type="RefSeq" id="YP_009036473.1">
    <property type="nucleotide sequence ID" value="NC_024213.1"/>
</dbReference>
<dbReference type="GeneID" id="19526024"/>
<dbReference type="KEGG" id="vg:19526024"/>
<evidence type="ECO:0000313" key="1">
    <source>
        <dbReference type="EMBL" id="AHZ10042.1"/>
    </source>
</evidence>
<organism evidence="1 2">
    <name type="scientific">Bacillus phage Hakuna</name>
    <dbReference type="NCBI Taxonomy" id="1486659"/>
    <lineage>
        <taxon>Viruses</taxon>
        <taxon>Duplodnaviria</taxon>
        <taxon>Heunggongvirae</taxon>
        <taxon>Uroviricota</taxon>
        <taxon>Caudoviricetes</taxon>
        <taxon>Herelleviridae</taxon>
        <taxon>Bastillevirinae</taxon>
        <taxon>Wphvirus</taxon>
        <taxon>Wphvirus hakuna</taxon>
    </lineage>
</organism>
<name>A0A024B0X0_9CAUD</name>
<dbReference type="Proteomes" id="UP000026900">
    <property type="component" value="Segment"/>
</dbReference>
<keyword evidence="2" id="KW-1185">Reference proteome</keyword>
<reference evidence="2" key="1">
    <citation type="submission" date="2014-09" db="EMBL/GenBank/DDBJ databases">
        <authorList>
            <person name="Sauder A.B."/>
            <person name="McKenzie Q.R."/>
            <person name="Temple L.M."/>
            <person name="Alexis B.K."/>
            <person name="Al-Atrache Z."/>
            <person name="Lewis L.O."/>
            <person name="Loesser-Casey K.E."/>
            <person name="Mitchell K.J."/>
        </authorList>
    </citation>
    <scope>NUCLEOTIDE SEQUENCE [LARGE SCALE GENOMIC DNA]</scope>
</reference>
<sequence>MFKLKKKIRFSCMFNDYADNQDDYLTVTETGNGFKFKIEDKRNKVNTVVKLPLLTGMEVGVALHAALVGTEEKRFGNHNNNCLWVRDTKVRSKPAISILLADDNNSESICLTTADTNKLYDFIKEAYNNGMA</sequence>
<protein>
    <submittedName>
        <fullName evidence="1">Uncharacterized protein</fullName>
    </submittedName>
</protein>